<organism evidence="2 3">
    <name type="scientific">Pontibacter rugosus</name>
    <dbReference type="NCBI Taxonomy" id="1745966"/>
    <lineage>
        <taxon>Bacteria</taxon>
        <taxon>Pseudomonadati</taxon>
        <taxon>Bacteroidota</taxon>
        <taxon>Cytophagia</taxon>
        <taxon>Cytophagales</taxon>
        <taxon>Hymenobacteraceae</taxon>
        <taxon>Pontibacter</taxon>
    </lineage>
</organism>
<dbReference type="PROSITE" id="PS50005">
    <property type="entry name" value="TPR"/>
    <property type="match status" value="2"/>
</dbReference>
<evidence type="ECO:0000313" key="3">
    <source>
        <dbReference type="Proteomes" id="UP001597094"/>
    </source>
</evidence>
<name>A0ABW3SNG8_9BACT</name>
<feature type="repeat" description="TPR" evidence="1">
    <location>
        <begin position="405"/>
        <end position="438"/>
    </location>
</feature>
<reference evidence="3" key="1">
    <citation type="journal article" date="2019" name="Int. J. Syst. Evol. Microbiol.">
        <title>The Global Catalogue of Microorganisms (GCM) 10K type strain sequencing project: providing services to taxonomists for standard genome sequencing and annotation.</title>
        <authorList>
            <consortium name="The Broad Institute Genomics Platform"/>
            <consortium name="The Broad Institute Genome Sequencing Center for Infectious Disease"/>
            <person name="Wu L."/>
            <person name="Ma J."/>
        </authorList>
    </citation>
    <scope>NUCLEOTIDE SEQUENCE [LARGE SCALE GENOMIC DNA]</scope>
    <source>
        <strain evidence="3">JCM 31319</strain>
    </source>
</reference>
<dbReference type="SMART" id="SM00028">
    <property type="entry name" value="TPR"/>
    <property type="match status" value="2"/>
</dbReference>
<evidence type="ECO:0000313" key="2">
    <source>
        <dbReference type="EMBL" id="MFD1186442.1"/>
    </source>
</evidence>
<dbReference type="InterPro" id="IPR011990">
    <property type="entry name" value="TPR-like_helical_dom_sf"/>
</dbReference>
<accession>A0ABW3SNG8</accession>
<protein>
    <submittedName>
        <fullName evidence="2">Tetratricopeptide repeat protein</fullName>
    </submittedName>
</protein>
<dbReference type="Gene3D" id="1.25.40.10">
    <property type="entry name" value="Tetratricopeptide repeat domain"/>
    <property type="match status" value="2"/>
</dbReference>
<comment type="caution">
    <text evidence="2">The sequence shown here is derived from an EMBL/GenBank/DDBJ whole genome shotgun (WGS) entry which is preliminary data.</text>
</comment>
<dbReference type="SUPFAM" id="SSF48452">
    <property type="entry name" value="TPR-like"/>
    <property type="match status" value="1"/>
</dbReference>
<keyword evidence="3" id="KW-1185">Reference proteome</keyword>
<dbReference type="InterPro" id="IPR019734">
    <property type="entry name" value="TPR_rpt"/>
</dbReference>
<dbReference type="Proteomes" id="UP001597094">
    <property type="component" value="Unassembled WGS sequence"/>
</dbReference>
<dbReference type="Pfam" id="PF13432">
    <property type="entry name" value="TPR_16"/>
    <property type="match status" value="1"/>
</dbReference>
<keyword evidence="1" id="KW-0802">TPR repeat</keyword>
<dbReference type="SUPFAM" id="SSF81901">
    <property type="entry name" value="HCP-like"/>
    <property type="match status" value="1"/>
</dbReference>
<gene>
    <name evidence="2" type="ORF">ACFQ2O_09515</name>
</gene>
<evidence type="ECO:0000256" key="1">
    <source>
        <dbReference type="PROSITE-ProRule" id="PRU00339"/>
    </source>
</evidence>
<sequence>MVKQAEKHQFISVEPSPLVANGQQVTFDLKAQVPEKLVREKEVYKLDIYYLYGDEKRENIATYNFDFGNFLYENHTPTITRQLSFPYEPAKTTGRLMVQGKAVDKEDGDMAYTKPKQVAIGLNTTPLLLVRNNKFTFATDEFKESVDQPTSLMFYFQENKADLDHYIGSNLPTLDQYVLDNVPTQKIKIIGYQSPDEKGANIAAKRAKELETYYQKQLKTLDYSGKKVTISTEVHNNGLDALKEKVKASALPKLQIQQVLTILSSEGNMNEKQLALQQTEAFDYLQKYVYPSMRAAEVQVDYNRSRKPDYELYVLAKQIAAEKADADALTEEELQYAATLTPLLDEKRKLYEAAVKTTDKWPAYYNLGVVYKEMAEKDYRPKAKQALLAKAIHNLTYAGFRNPSAKVYYSLASAYHQHEDYMEALQSYEYAIKQGGTPEQLQVIFADKAALEIQTGQYDEAIKSLRYAGDNYQTNMNLGLSYLLKENYEGAEGFYKKALEQQPNDALASYSLAVVGARTQNEQMLEENLRRAVNADSSYTQKAIDDLEFAAFREKAAYKDALIR</sequence>
<feature type="repeat" description="TPR" evidence="1">
    <location>
        <begin position="472"/>
        <end position="505"/>
    </location>
</feature>
<dbReference type="RefSeq" id="WP_377526333.1">
    <property type="nucleotide sequence ID" value="NZ_JBHTLD010000069.1"/>
</dbReference>
<dbReference type="EMBL" id="JBHTLD010000069">
    <property type="protein sequence ID" value="MFD1186442.1"/>
    <property type="molecule type" value="Genomic_DNA"/>
</dbReference>
<proteinExistence type="predicted"/>